<evidence type="ECO:0000256" key="1">
    <source>
        <dbReference type="SAM" id="Phobius"/>
    </source>
</evidence>
<proteinExistence type="predicted"/>
<evidence type="ECO:0000313" key="3">
    <source>
        <dbReference type="Proteomes" id="UP001151295"/>
    </source>
</evidence>
<reference evidence="2" key="1">
    <citation type="submission" date="2022-07" db="EMBL/GenBank/DDBJ databases">
        <title>Phylogenomic reconstructions and comparative analyses of Kickxellomycotina fungi.</title>
        <authorList>
            <person name="Reynolds N.K."/>
            <person name="Stajich J.E."/>
            <person name="Barry K."/>
            <person name="Grigoriev I.V."/>
            <person name="Crous P."/>
            <person name="Smith M.E."/>
        </authorList>
    </citation>
    <scope>NUCLEOTIDE SEQUENCE</scope>
    <source>
        <strain evidence="2">BCRC 34882</strain>
    </source>
</reference>
<sequence>MQSSSLMDKTSLFVGADMRDQINKRTNLLLHSSAAAISVVVHASVVGILVVMNSSAINLMRGKEILTLENHVPTMVEIFKALECPLIHLPNLFNASDVSKRATWRASICVNVNTSNRGNSMGKAGNCSVNNSGGCGCNLVHNSNSGDGITRISSVAAASTAMSVACARLIAPLVALAIIVADLAEAAATVAVYLSSICVKDSIAKSKLVGEMA</sequence>
<keyword evidence="1" id="KW-0472">Membrane</keyword>
<accession>A0ABQ8PL56</accession>
<keyword evidence="1" id="KW-1133">Transmembrane helix</keyword>
<keyword evidence="3" id="KW-1185">Reference proteome</keyword>
<protein>
    <submittedName>
        <fullName evidence="2">Uncharacterized protein</fullName>
    </submittedName>
</protein>
<comment type="caution">
    <text evidence="2">The sequence shown here is derived from an EMBL/GenBank/DDBJ whole genome shotgun (WGS) entry which is preliminary data.</text>
</comment>
<keyword evidence="1" id="KW-0812">Transmembrane</keyword>
<feature type="transmembrane region" description="Helical" evidence="1">
    <location>
        <begin position="28"/>
        <end position="52"/>
    </location>
</feature>
<organism evidence="2 3">
    <name type="scientific">Coemansia umbellata</name>
    <dbReference type="NCBI Taxonomy" id="1424467"/>
    <lineage>
        <taxon>Eukaryota</taxon>
        <taxon>Fungi</taxon>
        <taxon>Fungi incertae sedis</taxon>
        <taxon>Zoopagomycota</taxon>
        <taxon>Kickxellomycotina</taxon>
        <taxon>Kickxellomycetes</taxon>
        <taxon>Kickxellales</taxon>
        <taxon>Kickxellaceae</taxon>
        <taxon>Coemansia</taxon>
    </lineage>
</organism>
<gene>
    <name evidence="2" type="ORF">EDC05_003401</name>
</gene>
<dbReference type="Proteomes" id="UP001151295">
    <property type="component" value="Unassembled WGS sequence"/>
</dbReference>
<evidence type="ECO:0000313" key="2">
    <source>
        <dbReference type="EMBL" id="KAJ1991477.1"/>
    </source>
</evidence>
<dbReference type="EMBL" id="JANBQD010000037">
    <property type="protein sequence ID" value="KAJ1991477.1"/>
    <property type="molecule type" value="Genomic_DNA"/>
</dbReference>
<name>A0ABQ8PL56_9FUNG</name>